<dbReference type="PANTHER" id="PTHR42847:SF4">
    <property type="entry name" value="ALKANESULFONATE MONOOXYGENASE-RELATED"/>
    <property type="match status" value="1"/>
</dbReference>
<keyword evidence="2" id="KW-0288">FMN</keyword>
<dbReference type="OrthoDB" id="5723200at2"/>
<dbReference type="EMBL" id="MOMC01000072">
    <property type="protein sequence ID" value="ONH24363.1"/>
    <property type="molecule type" value="Genomic_DNA"/>
</dbReference>
<dbReference type="InterPro" id="IPR050172">
    <property type="entry name" value="SsuD_RutA_monooxygenase"/>
</dbReference>
<keyword evidence="1" id="KW-0285">Flavoprotein</keyword>
<dbReference type="RefSeq" id="WP_076820859.1">
    <property type="nucleotide sequence ID" value="NZ_MOMC01000072.1"/>
</dbReference>
<feature type="domain" description="Luciferase-like" evidence="5">
    <location>
        <begin position="1"/>
        <end position="247"/>
    </location>
</feature>
<keyword evidence="3" id="KW-0560">Oxidoreductase</keyword>
<evidence type="ECO:0000259" key="5">
    <source>
        <dbReference type="Pfam" id="PF00296"/>
    </source>
</evidence>
<evidence type="ECO:0000256" key="4">
    <source>
        <dbReference type="ARBA" id="ARBA00023033"/>
    </source>
</evidence>
<dbReference type="Proteomes" id="UP000188929">
    <property type="component" value="Unassembled WGS sequence"/>
</dbReference>
<proteinExistence type="predicted"/>
<sequence>MKLGIALPNAVPATPGQAITAWARRAEHLGFDAVAVIDRVVYDSYEPLVTLALAAAVTERVELVTNVLIAPQRGTALLAKQAASLDRASGGRLTLGLGVGLRDDDFAATGTSPRGRGAHFETQLRQLRQIWSEPTAIGPTPARPGGPELLIGGEASIAGPRAAHWGAGWTMMVGTPEQFAAGVATVRQAWKAAGRRDQPRLMAIFYAALGPDASALATSAIDSYYAWLGPETVGWIAGTAATDENALAARIRAFTAAGADEIVICPCSHDIRQLDRIAAVALSTTVAG</sequence>
<dbReference type="AlphaFoldDB" id="A0A1V2I4M8"/>
<comment type="caution">
    <text evidence="6">The sequence shown here is derived from an EMBL/GenBank/DDBJ whole genome shotgun (WGS) entry which is preliminary data.</text>
</comment>
<evidence type="ECO:0000313" key="6">
    <source>
        <dbReference type="EMBL" id="ONH24363.1"/>
    </source>
</evidence>
<keyword evidence="4" id="KW-0503">Monooxygenase</keyword>
<dbReference type="Gene3D" id="3.20.20.30">
    <property type="entry name" value="Luciferase-like domain"/>
    <property type="match status" value="1"/>
</dbReference>
<dbReference type="SUPFAM" id="SSF51679">
    <property type="entry name" value="Bacterial luciferase-like"/>
    <property type="match status" value="1"/>
</dbReference>
<gene>
    <name evidence="6" type="ORF">BL253_30575</name>
</gene>
<organism evidence="6 7">
    <name type="scientific">Pseudofrankia asymbiotica</name>
    <dbReference type="NCBI Taxonomy" id="1834516"/>
    <lineage>
        <taxon>Bacteria</taxon>
        <taxon>Bacillati</taxon>
        <taxon>Actinomycetota</taxon>
        <taxon>Actinomycetes</taxon>
        <taxon>Frankiales</taxon>
        <taxon>Frankiaceae</taxon>
        <taxon>Pseudofrankia</taxon>
    </lineage>
</organism>
<dbReference type="InterPro" id="IPR011251">
    <property type="entry name" value="Luciferase-like_dom"/>
</dbReference>
<accession>A0A1V2I4M8</accession>
<dbReference type="GO" id="GO:0008726">
    <property type="term" value="F:alkanesulfonate monooxygenase activity"/>
    <property type="evidence" value="ECO:0007669"/>
    <property type="project" value="TreeGrafter"/>
</dbReference>
<evidence type="ECO:0000256" key="2">
    <source>
        <dbReference type="ARBA" id="ARBA00022643"/>
    </source>
</evidence>
<dbReference type="Pfam" id="PF00296">
    <property type="entry name" value="Bac_luciferase"/>
    <property type="match status" value="1"/>
</dbReference>
<dbReference type="STRING" id="1834516.BL253_30575"/>
<evidence type="ECO:0000313" key="7">
    <source>
        <dbReference type="Proteomes" id="UP000188929"/>
    </source>
</evidence>
<evidence type="ECO:0000256" key="3">
    <source>
        <dbReference type="ARBA" id="ARBA00023002"/>
    </source>
</evidence>
<dbReference type="PANTHER" id="PTHR42847">
    <property type="entry name" value="ALKANESULFONATE MONOOXYGENASE"/>
    <property type="match status" value="1"/>
</dbReference>
<evidence type="ECO:0000256" key="1">
    <source>
        <dbReference type="ARBA" id="ARBA00022630"/>
    </source>
</evidence>
<keyword evidence="7" id="KW-1185">Reference proteome</keyword>
<name>A0A1V2I4M8_9ACTN</name>
<reference evidence="7" key="1">
    <citation type="submission" date="2016-10" db="EMBL/GenBank/DDBJ databases">
        <title>Frankia sp. NRRL B-16386 Genome sequencing.</title>
        <authorList>
            <person name="Ghodhbane-Gtari F."/>
            <person name="Swanson E."/>
            <person name="Gueddou A."/>
            <person name="Hezbri K."/>
            <person name="Ktari K."/>
            <person name="Nouioui I."/>
            <person name="Morris K."/>
            <person name="Simpson S."/>
            <person name="Abebe-Akele F."/>
            <person name="Thomas K."/>
            <person name="Gtari M."/>
            <person name="Tisa L.S."/>
        </authorList>
    </citation>
    <scope>NUCLEOTIDE SEQUENCE [LARGE SCALE GENOMIC DNA]</scope>
    <source>
        <strain evidence="7">NRRL B-16386</strain>
    </source>
</reference>
<dbReference type="InterPro" id="IPR036661">
    <property type="entry name" value="Luciferase-like_sf"/>
</dbReference>
<protein>
    <recommendedName>
        <fullName evidence="5">Luciferase-like domain-containing protein</fullName>
    </recommendedName>
</protein>
<dbReference type="GO" id="GO:0046306">
    <property type="term" value="P:alkanesulfonate catabolic process"/>
    <property type="evidence" value="ECO:0007669"/>
    <property type="project" value="TreeGrafter"/>
</dbReference>